<reference evidence="1 2" key="1">
    <citation type="submission" date="2024-08" db="EMBL/GenBank/DDBJ databases">
        <title>The draft genome of Apodemus speciosus.</title>
        <authorList>
            <person name="Nabeshima K."/>
            <person name="Suzuki S."/>
            <person name="Onuma M."/>
        </authorList>
    </citation>
    <scope>NUCLEOTIDE SEQUENCE [LARGE SCALE GENOMIC DNA]</scope>
    <source>
        <strain evidence="1">IB14-021</strain>
    </source>
</reference>
<keyword evidence="1" id="KW-0418">Kinase</keyword>
<accession>A0ABQ0EEQ5</accession>
<dbReference type="EMBL" id="BAAFST010000001">
    <property type="protein sequence ID" value="GAB1285634.1"/>
    <property type="molecule type" value="Genomic_DNA"/>
</dbReference>
<dbReference type="GO" id="GO:0016301">
    <property type="term" value="F:kinase activity"/>
    <property type="evidence" value="ECO:0007669"/>
    <property type="project" value="UniProtKB-KW"/>
</dbReference>
<protein>
    <submittedName>
        <fullName evidence="1">Nucleoside diphosphate kinase 7</fullName>
    </submittedName>
</protein>
<evidence type="ECO:0000313" key="1">
    <source>
        <dbReference type="EMBL" id="GAB1285634.1"/>
    </source>
</evidence>
<keyword evidence="1" id="KW-0808">Transferase</keyword>
<evidence type="ECO:0000313" key="2">
    <source>
        <dbReference type="Proteomes" id="UP001623349"/>
    </source>
</evidence>
<sequence length="49" mass="5470">MKAAQQGRSCNLVSPYLAPKNQSERFAFIAEWYDPNAHCSGVTSFCFTP</sequence>
<organism evidence="1 2">
    <name type="scientific">Apodemus speciosus</name>
    <name type="common">Large Japanese field mouse</name>
    <dbReference type="NCBI Taxonomy" id="105296"/>
    <lineage>
        <taxon>Eukaryota</taxon>
        <taxon>Metazoa</taxon>
        <taxon>Chordata</taxon>
        <taxon>Craniata</taxon>
        <taxon>Vertebrata</taxon>
        <taxon>Euteleostomi</taxon>
        <taxon>Mammalia</taxon>
        <taxon>Eutheria</taxon>
        <taxon>Euarchontoglires</taxon>
        <taxon>Glires</taxon>
        <taxon>Rodentia</taxon>
        <taxon>Myomorpha</taxon>
        <taxon>Muroidea</taxon>
        <taxon>Muridae</taxon>
        <taxon>Murinae</taxon>
        <taxon>Apodemus</taxon>
    </lineage>
</organism>
<name>A0ABQ0EEQ5_APOSI</name>
<comment type="caution">
    <text evidence="1">The sequence shown here is derived from an EMBL/GenBank/DDBJ whole genome shotgun (WGS) entry which is preliminary data.</text>
</comment>
<keyword evidence="2" id="KW-1185">Reference proteome</keyword>
<proteinExistence type="predicted"/>
<gene>
    <name evidence="1" type="ORF">APTSU1_000086400</name>
</gene>
<dbReference type="Proteomes" id="UP001623349">
    <property type="component" value="Unassembled WGS sequence"/>
</dbReference>